<dbReference type="EMBL" id="AJWJ01000004">
    <property type="protein sequence ID" value="KAF2078449.1"/>
    <property type="molecule type" value="Genomic_DNA"/>
</dbReference>
<feature type="transmembrane region" description="Helical" evidence="3">
    <location>
        <begin position="43"/>
        <end position="63"/>
    </location>
</feature>
<dbReference type="PROSITE" id="PS00383">
    <property type="entry name" value="TYR_PHOSPHATASE_1"/>
    <property type="match status" value="1"/>
</dbReference>
<proteinExistence type="predicted"/>
<keyword evidence="3" id="KW-0472">Membrane</keyword>
<keyword evidence="7" id="KW-1185">Reference proteome</keyword>
<dbReference type="PANTHER" id="PTHR46274">
    <property type="entry name" value="PHOSPHATIDYLINOSITOL PHOSPHATASE"/>
    <property type="match status" value="1"/>
</dbReference>
<keyword evidence="2" id="KW-0904">Protein phosphatase</keyword>
<keyword evidence="1" id="KW-0378">Hydrolase</keyword>
<dbReference type="GO" id="GO:0004721">
    <property type="term" value="F:phosphoprotein phosphatase activity"/>
    <property type="evidence" value="ECO:0007669"/>
    <property type="project" value="UniProtKB-KW"/>
</dbReference>
<evidence type="ECO:0000313" key="6">
    <source>
        <dbReference type="EMBL" id="KAF2078449.1"/>
    </source>
</evidence>
<dbReference type="InterPro" id="IPR000387">
    <property type="entry name" value="Tyr_Pase_dom"/>
</dbReference>
<sequence>MNNNNLNNNNNNNNNNGILNTLITTTTSTIYNGVVDTTNNNTALSRFLIFFIPLNIITLYLFFKAKLPISFAKYYGRFFHICSFPIILLFQFAGLRGPHISKIDEHVYLGALPMYWDVENMVSHHQIKAIVNLCDEYAGPRSEYQKYDIDQLYIPVVDHYEPSIKDIKVAIHFIQHHVAQGHKVLIHCKAGRGRSGAIAICWVALSRGISLEEAQKYLIEKRKKVRKHLYRQKNIIGFYDQFCSNNNNNSL</sequence>
<dbReference type="PROSITE" id="PS50054">
    <property type="entry name" value="TYR_PHOSPHATASE_DUAL"/>
    <property type="match status" value="1"/>
</dbReference>
<accession>A0A8J4VBR0</accession>
<dbReference type="InterPro" id="IPR029021">
    <property type="entry name" value="Prot-tyrosine_phosphatase-like"/>
</dbReference>
<dbReference type="PROSITE" id="PS50056">
    <property type="entry name" value="TYR_PHOSPHATASE_2"/>
    <property type="match status" value="1"/>
</dbReference>
<evidence type="ECO:0000256" key="2">
    <source>
        <dbReference type="ARBA" id="ARBA00022912"/>
    </source>
</evidence>
<feature type="transmembrane region" description="Helical" evidence="3">
    <location>
        <begin position="75"/>
        <end position="95"/>
    </location>
</feature>
<dbReference type="SUPFAM" id="SSF52799">
    <property type="entry name" value="(Phosphotyrosine protein) phosphatases II"/>
    <property type="match status" value="1"/>
</dbReference>
<name>A0A8J4VBR0_9MYCE</name>
<feature type="domain" description="Tyrosine specific protein phosphatases" evidence="5">
    <location>
        <begin position="165"/>
        <end position="222"/>
    </location>
</feature>
<evidence type="ECO:0000256" key="1">
    <source>
        <dbReference type="ARBA" id="ARBA00022801"/>
    </source>
</evidence>
<evidence type="ECO:0000313" key="7">
    <source>
        <dbReference type="Proteomes" id="UP000695562"/>
    </source>
</evidence>
<comment type="caution">
    <text evidence="6">The sequence shown here is derived from an EMBL/GenBank/DDBJ whole genome shotgun (WGS) entry which is preliminary data.</text>
</comment>
<dbReference type="FunFam" id="3.90.190.10:FF:000157">
    <property type="entry name" value="Protein-tyrosine phosphatase"/>
    <property type="match status" value="1"/>
</dbReference>
<evidence type="ECO:0000259" key="5">
    <source>
        <dbReference type="PROSITE" id="PS50056"/>
    </source>
</evidence>
<dbReference type="OrthoDB" id="273181at2759"/>
<dbReference type="PANTHER" id="PTHR46274:SF6">
    <property type="entry name" value="TYR_PHOSPHATASE_2 DOMAIN-CONTAINING PROTEIN"/>
    <property type="match status" value="1"/>
</dbReference>
<dbReference type="Pfam" id="PF00782">
    <property type="entry name" value="DSPc"/>
    <property type="match status" value="1"/>
</dbReference>
<organism evidence="6 7">
    <name type="scientific">Polysphondylium violaceum</name>
    <dbReference type="NCBI Taxonomy" id="133409"/>
    <lineage>
        <taxon>Eukaryota</taxon>
        <taxon>Amoebozoa</taxon>
        <taxon>Evosea</taxon>
        <taxon>Eumycetozoa</taxon>
        <taxon>Dictyostelia</taxon>
        <taxon>Dictyosteliales</taxon>
        <taxon>Dictyosteliaceae</taxon>
        <taxon>Polysphondylium</taxon>
    </lineage>
</organism>
<evidence type="ECO:0000256" key="3">
    <source>
        <dbReference type="SAM" id="Phobius"/>
    </source>
</evidence>
<dbReference type="InterPro" id="IPR020422">
    <property type="entry name" value="TYR_PHOSPHATASE_DUAL_dom"/>
</dbReference>
<gene>
    <name evidence="6" type="ORF">CYY_000199</name>
</gene>
<dbReference type="InterPro" id="IPR016130">
    <property type="entry name" value="Tyr_Pase_AS"/>
</dbReference>
<reference evidence="6" key="1">
    <citation type="submission" date="2020-01" db="EMBL/GenBank/DDBJ databases">
        <title>Development of genomics and gene disruption for Polysphondylium violaceum indicates a role for the polyketide synthase stlB in stalk morphogenesis.</title>
        <authorList>
            <person name="Narita B."/>
            <person name="Kawabe Y."/>
            <person name="Kin K."/>
            <person name="Saito T."/>
            <person name="Gibbs R."/>
            <person name="Kuspa A."/>
            <person name="Muzny D."/>
            <person name="Queller D."/>
            <person name="Richards S."/>
            <person name="Strassman J."/>
            <person name="Sucgang R."/>
            <person name="Worley K."/>
            <person name="Schaap P."/>
        </authorList>
    </citation>
    <scope>NUCLEOTIDE SEQUENCE</scope>
    <source>
        <strain evidence="6">QSvi11</strain>
    </source>
</reference>
<feature type="domain" description="Tyrosine-protein phosphatase" evidence="4">
    <location>
        <begin position="99"/>
        <end position="251"/>
    </location>
</feature>
<dbReference type="InterPro" id="IPR000340">
    <property type="entry name" value="Dual-sp_phosphatase_cat-dom"/>
</dbReference>
<keyword evidence="3" id="KW-1133">Transmembrane helix</keyword>
<protein>
    <submittedName>
        <fullName evidence="6">Uncharacterized protein</fullName>
    </submittedName>
</protein>
<dbReference type="Gene3D" id="3.90.190.10">
    <property type="entry name" value="Protein tyrosine phosphatase superfamily"/>
    <property type="match status" value="1"/>
</dbReference>
<dbReference type="SMART" id="SM00195">
    <property type="entry name" value="DSPc"/>
    <property type="match status" value="1"/>
</dbReference>
<dbReference type="AlphaFoldDB" id="A0A8J4VBR0"/>
<keyword evidence="3" id="KW-0812">Transmembrane</keyword>
<evidence type="ECO:0000259" key="4">
    <source>
        <dbReference type="PROSITE" id="PS50054"/>
    </source>
</evidence>
<dbReference type="Proteomes" id="UP000695562">
    <property type="component" value="Unassembled WGS sequence"/>
</dbReference>